<keyword evidence="11" id="KW-1185">Reference proteome</keyword>
<reference evidence="12" key="3">
    <citation type="submission" date="2025-08" db="UniProtKB">
        <authorList>
            <consortium name="RefSeq"/>
        </authorList>
    </citation>
    <scope>IDENTIFICATION</scope>
    <source>
        <strain evidence="12">CBS 342.82</strain>
    </source>
</reference>
<evidence type="ECO:0000256" key="7">
    <source>
        <dbReference type="ARBA" id="ARBA00045934"/>
    </source>
</evidence>
<dbReference type="RefSeq" id="XP_033463529.1">
    <property type="nucleotide sequence ID" value="XM_033604026.1"/>
</dbReference>
<evidence type="ECO:0000259" key="10">
    <source>
        <dbReference type="Pfam" id="PF01207"/>
    </source>
</evidence>
<name>A0A6J3MF65_9PEZI</name>
<dbReference type="PANTHER" id="PTHR11082">
    <property type="entry name" value="TRNA-DIHYDROURIDINE SYNTHASE"/>
    <property type="match status" value="1"/>
</dbReference>
<dbReference type="Pfam" id="PF01207">
    <property type="entry name" value="Dus"/>
    <property type="match status" value="1"/>
</dbReference>
<dbReference type="GO" id="GO:0017150">
    <property type="term" value="F:tRNA dihydrouridine synthase activity"/>
    <property type="evidence" value="ECO:0007669"/>
    <property type="project" value="InterPro"/>
</dbReference>
<dbReference type="PROSITE" id="PS01136">
    <property type="entry name" value="UPF0034"/>
    <property type="match status" value="1"/>
</dbReference>
<dbReference type="PANTHER" id="PTHR11082:SF31">
    <property type="entry name" value="TRNA-DIHYDROURIDINE(20A_20B) SYNTHASE [NAD(P)+]-LIKE"/>
    <property type="match status" value="1"/>
</dbReference>
<keyword evidence="5" id="KW-0819">tRNA processing</keyword>
<dbReference type="OrthoDB" id="9977870at2759"/>
<dbReference type="CDD" id="cd02801">
    <property type="entry name" value="DUS_like_FMN"/>
    <property type="match status" value="1"/>
</dbReference>
<sequence>MAMEDSKAMPNGGRVQISASKCRPGVLDLFDAAKRENRPLHVAAPMVRYSKLPFRLLIRDYGVDVTYTPMMLAHEFVRSHMSRDSDFTTHLLEQKPTADGRGHVVIAQFASSDATEFARAAEMITPFCSGVDLNCGCPQSWAIKEGIGCSLMSQPDLVASMVTAAKARIAPSKSVSVKIRIHKDINETIRWVQIVQRAGLDYITVHGRLRSQRSSTPPNYDAIRALRPHITIPMLANGDAYTYTDVLKIASLTEADGVMAARGLLENPALFAQHTEVPVICVKDFLAWAVRCPIPFALVLHHVTEMTARMPGMTKRERRAMMQCADLLDLLDFVGARWP</sequence>
<dbReference type="Proteomes" id="UP000504637">
    <property type="component" value="Unplaced"/>
</dbReference>
<keyword evidence="4" id="KW-0507">mRNA processing</keyword>
<evidence type="ECO:0000256" key="1">
    <source>
        <dbReference type="ARBA" id="ARBA00001917"/>
    </source>
</evidence>
<comment type="cofactor">
    <cofactor evidence="1">
        <name>FMN</name>
        <dbReference type="ChEBI" id="CHEBI:58210"/>
    </cofactor>
</comment>
<keyword evidence="3" id="KW-0288">FMN</keyword>
<evidence type="ECO:0000256" key="9">
    <source>
        <dbReference type="ARBA" id="ARBA00049447"/>
    </source>
</evidence>
<organism evidence="12">
    <name type="scientific">Dissoconium aciculare CBS 342.82</name>
    <dbReference type="NCBI Taxonomy" id="1314786"/>
    <lineage>
        <taxon>Eukaryota</taxon>
        <taxon>Fungi</taxon>
        <taxon>Dikarya</taxon>
        <taxon>Ascomycota</taxon>
        <taxon>Pezizomycotina</taxon>
        <taxon>Dothideomycetes</taxon>
        <taxon>Dothideomycetidae</taxon>
        <taxon>Mycosphaerellales</taxon>
        <taxon>Dissoconiaceae</taxon>
        <taxon>Dissoconium</taxon>
    </lineage>
</organism>
<proteinExistence type="predicted"/>
<evidence type="ECO:0000313" key="11">
    <source>
        <dbReference type="Proteomes" id="UP000504637"/>
    </source>
</evidence>
<comment type="function">
    <text evidence="7">Catalyzes the synthesis of dihydrouridine, a modified base found in the D-loop of most tRNAs. Specifically modifies U47 in cytoplasmic tRNAs. Catalyzes the synthesis of dihydrouridine in some mRNAs, thereby affecting their translation.</text>
</comment>
<evidence type="ECO:0000256" key="2">
    <source>
        <dbReference type="ARBA" id="ARBA00022630"/>
    </source>
</evidence>
<dbReference type="InterPro" id="IPR013785">
    <property type="entry name" value="Aldolase_TIM"/>
</dbReference>
<dbReference type="SUPFAM" id="SSF51395">
    <property type="entry name" value="FMN-linked oxidoreductases"/>
    <property type="match status" value="1"/>
</dbReference>
<gene>
    <name evidence="12" type="ORF">K489DRAFT_376907</name>
</gene>
<feature type="domain" description="DUS-like FMN-binding" evidence="10">
    <location>
        <begin position="43"/>
        <end position="328"/>
    </location>
</feature>
<evidence type="ECO:0000256" key="8">
    <source>
        <dbReference type="ARBA" id="ARBA00048342"/>
    </source>
</evidence>
<comment type="catalytic activity">
    <reaction evidence="8">
        <text>a 5,6-dihydrouridine in mRNA + NAD(+) = a uridine in mRNA + NADH + H(+)</text>
        <dbReference type="Rhea" id="RHEA:69851"/>
        <dbReference type="Rhea" id="RHEA-COMP:14658"/>
        <dbReference type="Rhea" id="RHEA-COMP:17789"/>
        <dbReference type="ChEBI" id="CHEBI:15378"/>
        <dbReference type="ChEBI" id="CHEBI:57540"/>
        <dbReference type="ChEBI" id="CHEBI:57945"/>
        <dbReference type="ChEBI" id="CHEBI:65315"/>
        <dbReference type="ChEBI" id="CHEBI:74443"/>
    </reaction>
    <physiologicalReaction direction="right-to-left" evidence="8">
        <dbReference type="Rhea" id="RHEA:69853"/>
    </physiologicalReaction>
</comment>
<reference evidence="12" key="2">
    <citation type="submission" date="2020-04" db="EMBL/GenBank/DDBJ databases">
        <authorList>
            <consortium name="NCBI Genome Project"/>
        </authorList>
    </citation>
    <scope>NUCLEOTIDE SEQUENCE</scope>
    <source>
        <strain evidence="12">CBS 342.82</strain>
    </source>
</reference>
<dbReference type="Gene3D" id="3.20.20.70">
    <property type="entry name" value="Aldolase class I"/>
    <property type="match status" value="1"/>
</dbReference>
<dbReference type="GO" id="GO:0006397">
    <property type="term" value="P:mRNA processing"/>
    <property type="evidence" value="ECO:0007669"/>
    <property type="project" value="UniProtKB-KW"/>
</dbReference>
<evidence type="ECO:0000256" key="6">
    <source>
        <dbReference type="ARBA" id="ARBA00023002"/>
    </source>
</evidence>
<evidence type="ECO:0000256" key="5">
    <source>
        <dbReference type="ARBA" id="ARBA00022694"/>
    </source>
</evidence>
<accession>A0A6J3MF65</accession>
<evidence type="ECO:0000256" key="4">
    <source>
        <dbReference type="ARBA" id="ARBA00022664"/>
    </source>
</evidence>
<dbReference type="InterPro" id="IPR035587">
    <property type="entry name" value="DUS-like_FMN-bd"/>
</dbReference>
<reference evidence="12" key="1">
    <citation type="submission" date="2020-01" db="EMBL/GenBank/DDBJ databases">
        <authorList>
            <consortium name="DOE Joint Genome Institute"/>
            <person name="Haridas S."/>
            <person name="Albert R."/>
            <person name="Binder M."/>
            <person name="Bloem J."/>
            <person name="Labutti K."/>
            <person name="Salamov A."/>
            <person name="Andreopoulos B."/>
            <person name="Baker S.E."/>
            <person name="Barry K."/>
            <person name="Bills G."/>
            <person name="Bluhm B.H."/>
            <person name="Cannon C."/>
            <person name="Castanera R."/>
            <person name="Culley D.E."/>
            <person name="Daum C."/>
            <person name="Ezra D."/>
            <person name="Gonzalez J.B."/>
            <person name="Henrissat B."/>
            <person name="Kuo A."/>
            <person name="Liang C."/>
            <person name="Lipzen A."/>
            <person name="Lutzoni F."/>
            <person name="Magnuson J."/>
            <person name="Mondo S."/>
            <person name="Nolan M."/>
            <person name="Ohm R."/>
            <person name="Pangilinan J."/>
            <person name="Park H.-J."/>
            <person name="Ramirez L."/>
            <person name="Alfaro M."/>
            <person name="Sun H."/>
            <person name="Tritt A."/>
            <person name="Yoshinaga Y."/>
            <person name="Zwiers L.-H."/>
            <person name="Turgeon B.G."/>
            <person name="Goodwin S.B."/>
            <person name="Spatafora J.W."/>
            <person name="Crous P.W."/>
            <person name="Grigoriev I.V."/>
        </authorList>
    </citation>
    <scope>NUCLEOTIDE SEQUENCE</scope>
    <source>
        <strain evidence="12">CBS 342.82</strain>
    </source>
</reference>
<evidence type="ECO:0000256" key="3">
    <source>
        <dbReference type="ARBA" id="ARBA00022643"/>
    </source>
</evidence>
<keyword evidence="2" id="KW-0285">Flavoprotein</keyword>
<comment type="catalytic activity">
    <reaction evidence="9">
        <text>a 5,6-dihydrouridine in mRNA + NADP(+) = a uridine in mRNA + NADPH + H(+)</text>
        <dbReference type="Rhea" id="RHEA:69855"/>
        <dbReference type="Rhea" id="RHEA-COMP:14658"/>
        <dbReference type="Rhea" id="RHEA-COMP:17789"/>
        <dbReference type="ChEBI" id="CHEBI:15378"/>
        <dbReference type="ChEBI" id="CHEBI:57783"/>
        <dbReference type="ChEBI" id="CHEBI:58349"/>
        <dbReference type="ChEBI" id="CHEBI:65315"/>
        <dbReference type="ChEBI" id="CHEBI:74443"/>
    </reaction>
    <physiologicalReaction direction="right-to-left" evidence="9">
        <dbReference type="Rhea" id="RHEA:69857"/>
    </physiologicalReaction>
</comment>
<dbReference type="InterPro" id="IPR018517">
    <property type="entry name" value="tRNA_hU_synthase_CS"/>
</dbReference>
<dbReference type="GeneID" id="54361826"/>
<protein>
    <submittedName>
        <fullName evidence="12">FMN-linked oxidoreductase</fullName>
    </submittedName>
</protein>
<keyword evidence="6" id="KW-0560">Oxidoreductase</keyword>
<dbReference type="GO" id="GO:0050660">
    <property type="term" value="F:flavin adenine dinucleotide binding"/>
    <property type="evidence" value="ECO:0007669"/>
    <property type="project" value="InterPro"/>
</dbReference>
<dbReference type="AlphaFoldDB" id="A0A6J3MF65"/>
<evidence type="ECO:0000313" key="12">
    <source>
        <dbReference type="RefSeq" id="XP_033463529.1"/>
    </source>
</evidence>